<protein>
    <submittedName>
        <fullName evidence="1">Uncharacterized protein</fullName>
    </submittedName>
</protein>
<name>A0A1I1GB66_RUMAL</name>
<sequence length="141" mass="16111">MMKRRSSGINIKTILTLIFAVLTVIVLATGIQSKKCPRNCTVEVEVMPVDYEVNEYTDEDGDQRKDYYVRCIYEYKGKKYPCEAKFKDASYSSPAYYMYKKKIMIDPNDPSKYFVPGTGGVNFTLLAIFATLTVVFGRDAF</sequence>
<proteinExistence type="predicted"/>
<dbReference type="EMBL" id="FOKQ01000007">
    <property type="protein sequence ID" value="SFC08959.1"/>
    <property type="molecule type" value="Genomic_DNA"/>
</dbReference>
<evidence type="ECO:0000313" key="2">
    <source>
        <dbReference type="Proteomes" id="UP000182192"/>
    </source>
</evidence>
<dbReference type="Proteomes" id="UP000182192">
    <property type="component" value="Unassembled WGS sequence"/>
</dbReference>
<accession>A0A1I1GB66</accession>
<dbReference type="AlphaFoldDB" id="A0A1I1GB66"/>
<dbReference type="OrthoDB" id="9889566at2"/>
<reference evidence="1 2" key="1">
    <citation type="submission" date="2016-10" db="EMBL/GenBank/DDBJ databases">
        <authorList>
            <person name="de Groot N.N."/>
        </authorList>
    </citation>
    <scope>NUCLEOTIDE SEQUENCE [LARGE SCALE GENOMIC DNA]</scope>
    <source>
        <strain evidence="1 2">AR67</strain>
    </source>
</reference>
<gene>
    <name evidence="1" type="ORF">SAMN02910406_01118</name>
</gene>
<organism evidence="1 2">
    <name type="scientific">Ruminococcus albus</name>
    <dbReference type="NCBI Taxonomy" id="1264"/>
    <lineage>
        <taxon>Bacteria</taxon>
        <taxon>Bacillati</taxon>
        <taxon>Bacillota</taxon>
        <taxon>Clostridia</taxon>
        <taxon>Eubacteriales</taxon>
        <taxon>Oscillospiraceae</taxon>
        <taxon>Ruminococcus</taxon>
    </lineage>
</organism>
<dbReference type="RefSeq" id="WP_074960576.1">
    <property type="nucleotide sequence ID" value="NZ_FOKQ01000007.1"/>
</dbReference>
<evidence type="ECO:0000313" key="1">
    <source>
        <dbReference type="EMBL" id="SFC08959.1"/>
    </source>
</evidence>